<dbReference type="CDD" id="cd01949">
    <property type="entry name" value="GGDEF"/>
    <property type="match status" value="1"/>
</dbReference>
<reference evidence="4 5" key="1">
    <citation type="submission" date="2018-01" db="EMBL/GenBank/DDBJ databases">
        <title>Deinococcus koreensis sp. nov., a radiation-resistant bacterium isolated from river water.</title>
        <authorList>
            <person name="Choi A."/>
        </authorList>
    </citation>
    <scope>NUCLEOTIDE SEQUENCE [LARGE SCALE GENOMIC DNA]</scope>
    <source>
        <strain evidence="4 5">SJW1-2</strain>
    </source>
</reference>
<dbReference type="Proteomes" id="UP000236379">
    <property type="component" value="Unassembled WGS sequence"/>
</dbReference>
<dbReference type="InterPro" id="IPR029787">
    <property type="entry name" value="Nucleotide_cyclase"/>
</dbReference>
<dbReference type="EMBL" id="PPPD01000005">
    <property type="protein sequence ID" value="PNY79271.1"/>
    <property type="molecule type" value="Genomic_DNA"/>
</dbReference>
<feature type="coiled-coil region" evidence="2">
    <location>
        <begin position="331"/>
        <end position="388"/>
    </location>
</feature>
<sequence length="621" mass="68856">MPTPSSRWRPSNGPRVWFGPDTAAIRGTRLDEGRVGGRCATCAPARREPVDTLCPHARSPARFRPESGAAALLGRRIRMNPSVMELIERGWAERHRDPGQTQRLGTEALSLAEALQDRAGIGYAQRNLGTAAFFTGDLRAALDHLGHALTLARELGDLTLERDCANFLAGVYSSLYNYDRAAESCLRALELSRTLSDPVGEANAYANLGVIHVETRQYRAALPYLQQALERQQRLANAAGVCNAAQNLTECHLMLGEVAQAQHSGELTVTVARQIGFRRRELETLSKLGKIADALGEHDRAAELHQQALKGVSGLQVPESEIWVELEASLNQLALGQLDEAGRLLEQARQRAEDSGLSALLVEYHRRMATLERRRGELEAALDHLERAHRLERSLLDQEVQQRSNALMIQYEVERVKAEAELYRLRTVELAQANAQLERANQEKSALVAALEAQSLALERQLREDALTGVYNRRHIEVVLQEVFRAQQRAGRPLTVVMADIDNFKRINDTCSHPVGDQVLRQVAGLLRDGCGPHGTVARYGGEEFLLVLPDSTREQGLALCERLCQQVQDFDWSTLHPHLRVTLSLGLSARGDVPNHEKLVAAADERLYEAKRAGRNRVAG</sequence>
<dbReference type="NCBIfam" id="TIGR00254">
    <property type="entry name" value="GGDEF"/>
    <property type="match status" value="1"/>
</dbReference>
<evidence type="ECO:0000259" key="3">
    <source>
        <dbReference type="PROSITE" id="PS50887"/>
    </source>
</evidence>
<feature type="domain" description="GGDEF" evidence="3">
    <location>
        <begin position="492"/>
        <end position="621"/>
    </location>
</feature>
<protein>
    <recommendedName>
        <fullName evidence="3">GGDEF domain-containing protein</fullName>
    </recommendedName>
</protein>
<dbReference type="SUPFAM" id="SSF48452">
    <property type="entry name" value="TPR-like"/>
    <property type="match status" value="2"/>
</dbReference>
<dbReference type="Pfam" id="PF13424">
    <property type="entry name" value="TPR_12"/>
    <property type="match status" value="1"/>
</dbReference>
<dbReference type="GO" id="GO:1902201">
    <property type="term" value="P:negative regulation of bacterial-type flagellum-dependent cell motility"/>
    <property type="evidence" value="ECO:0007669"/>
    <property type="project" value="TreeGrafter"/>
</dbReference>
<dbReference type="Pfam" id="PF13176">
    <property type="entry name" value="TPR_7"/>
    <property type="match status" value="1"/>
</dbReference>
<dbReference type="SMART" id="SM00028">
    <property type="entry name" value="TPR"/>
    <property type="match status" value="5"/>
</dbReference>
<dbReference type="InterPro" id="IPR043128">
    <property type="entry name" value="Rev_trsase/Diguanyl_cyclase"/>
</dbReference>
<dbReference type="SMART" id="SM00267">
    <property type="entry name" value="GGDEF"/>
    <property type="match status" value="1"/>
</dbReference>
<dbReference type="InterPro" id="IPR000160">
    <property type="entry name" value="GGDEF_dom"/>
</dbReference>
<dbReference type="GO" id="GO:0043709">
    <property type="term" value="P:cell adhesion involved in single-species biofilm formation"/>
    <property type="evidence" value="ECO:0007669"/>
    <property type="project" value="TreeGrafter"/>
</dbReference>
<keyword evidence="2" id="KW-0175">Coiled coil</keyword>
<feature type="repeat" description="TPR" evidence="1">
    <location>
        <begin position="202"/>
        <end position="235"/>
    </location>
</feature>
<dbReference type="InterPro" id="IPR050469">
    <property type="entry name" value="Diguanylate_Cyclase"/>
</dbReference>
<comment type="caution">
    <text evidence="4">The sequence shown here is derived from an EMBL/GenBank/DDBJ whole genome shotgun (WGS) entry which is preliminary data.</text>
</comment>
<dbReference type="PROSITE" id="PS50887">
    <property type="entry name" value="GGDEF"/>
    <property type="match status" value="1"/>
</dbReference>
<gene>
    <name evidence="4" type="ORF">CVO96_20380</name>
</gene>
<dbReference type="InterPro" id="IPR011990">
    <property type="entry name" value="TPR-like_helical_dom_sf"/>
</dbReference>
<dbReference type="GO" id="GO:0005886">
    <property type="term" value="C:plasma membrane"/>
    <property type="evidence" value="ECO:0007669"/>
    <property type="project" value="TreeGrafter"/>
</dbReference>
<evidence type="ECO:0000256" key="2">
    <source>
        <dbReference type="SAM" id="Coils"/>
    </source>
</evidence>
<dbReference type="GO" id="GO:0052621">
    <property type="term" value="F:diguanylate cyclase activity"/>
    <property type="evidence" value="ECO:0007669"/>
    <property type="project" value="TreeGrafter"/>
</dbReference>
<dbReference type="Gene3D" id="3.30.70.270">
    <property type="match status" value="1"/>
</dbReference>
<dbReference type="InterPro" id="IPR019734">
    <property type="entry name" value="TPR_rpt"/>
</dbReference>
<dbReference type="PANTHER" id="PTHR45138:SF9">
    <property type="entry name" value="DIGUANYLATE CYCLASE DGCM-RELATED"/>
    <property type="match status" value="1"/>
</dbReference>
<keyword evidence="1" id="KW-0802">TPR repeat</keyword>
<evidence type="ECO:0000313" key="4">
    <source>
        <dbReference type="EMBL" id="PNY79271.1"/>
    </source>
</evidence>
<dbReference type="Pfam" id="PF00990">
    <property type="entry name" value="GGDEF"/>
    <property type="match status" value="1"/>
</dbReference>
<proteinExistence type="predicted"/>
<organism evidence="4 5">
    <name type="scientific">Deinococcus koreensis</name>
    <dbReference type="NCBI Taxonomy" id="2054903"/>
    <lineage>
        <taxon>Bacteria</taxon>
        <taxon>Thermotogati</taxon>
        <taxon>Deinococcota</taxon>
        <taxon>Deinococci</taxon>
        <taxon>Deinococcales</taxon>
        <taxon>Deinococcaceae</taxon>
        <taxon>Deinococcus</taxon>
    </lineage>
</organism>
<dbReference type="PROSITE" id="PS50005">
    <property type="entry name" value="TPR"/>
    <property type="match status" value="1"/>
</dbReference>
<accession>A0A2K3URV1</accession>
<dbReference type="AlphaFoldDB" id="A0A2K3URV1"/>
<feature type="coiled-coil region" evidence="2">
    <location>
        <begin position="423"/>
        <end position="461"/>
    </location>
</feature>
<dbReference type="OrthoDB" id="73747at2"/>
<dbReference type="Gene3D" id="1.25.40.10">
    <property type="entry name" value="Tetratricopeptide repeat domain"/>
    <property type="match status" value="2"/>
</dbReference>
<name>A0A2K3URV1_9DEIO</name>
<evidence type="ECO:0000313" key="5">
    <source>
        <dbReference type="Proteomes" id="UP000236379"/>
    </source>
</evidence>
<keyword evidence="5" id="KW-1185">Reference proteome</keyword>
<dbReference type="PANTHER" id="PTHR45138">
    <property type="entry name" value="REGULATORY COMPONENTS OF SENSORY TRANSDUCTION SYSTEM"/>
    <property type="match status" value="1"/>
</dbReference>
<dbReference type="FunFam" id="3.30.70.270:FF:000001">
    <property type="entry name" value="Diguanylate cyclase domain protein"/>
    <property type="match status" value="1"/>
</dbReference>
<evidence type="ECO:0000256" key="1">
    <source>
        <dbReference type="PROSITE-ProRule" id="PRU00339"/>
    </source>
</evidence>
<dbReference type="SUPFAM" id="SSF55073">
    <property type="entry name" value="Nucleotide cyclase"/>
    <property type="match status" value="1"/>
</dbReference>